<protein>
    <submittedName>
        <fullName evidence="1">Uncharacterized protein</fullName>
    </submittedName>
</protein>
<dbReference type="EMBL" id="ML735350">
    <property type="protein sequence ID" value="KAE8384942.1"/>
    <property type="molecule type" value="Genomic_DNA"/>
</dbReference>
<proteinExistence type="predicted"/>
<evidence type="ECO:0000313" key="1">
    <source>
        <dbReference type="EMBL" id="KAE8384942.1"/>
    </source>
</evidence>
<gene>
    <name evidence="1" type="ORF">BDV23DRAFT_188728</name>
</gene>
<accession>A0A5N7BSX7</accession>
<organism evidence="1">
    <name type="scientific">Petromyces alliaceus</name>
    <name type="common">Aspergillus alliaceus</name>
    <dbReference type="NCBI Taxonomy" id="209559"/>
    <lineage>
        <taxon>Eukaryota</taxon>
        <taxon>Fungi</taxon>
        <taxon>Dikarya</taxon>
        <taxon>Ascomycota</taxon>
        <taxon>Pezizomycotina</taxon>
        <taxon>Eurotiomycetes</taxon>
        <taxon>Eurotiomycetidae</taxon>
        <taxon>Eurotiales</taxon>
        <taxon>Aspergillaceae</taxon>
        <taxon>Aspergillus</taxon>
        <taxon>Aspergillus subgen. Circumdati</taxon>
    </lineage>
</organism>
<dbReference type="Proteomes" id="UP000326877">
    <property type="component" value="Unassembled WGS sequence"/>
</dbReference>
<sequence>MYCRRRRVDRAARREERRAQLAYRSAARRFRWQEWWERGTQEPEQIAPLDHDLPPIRKPEQILQTEAVTNPSLNSGAMQAEIQDLRRAFEYVDELVRQPNGTLEESYPSRKDVGPNVAEYLDVRSKPPNSIASSNASLSTVTSIGTTSLTNLDTTSSATIDTLEITDTAVPSYHE</sequence>
<reference evidence="1" key="1">
    <citation type="submission" date="2019-04" db="EMBL/GenBank/DDBJ databases">
        <title>Friends and foes A comparative genomics studyof 23 Aspergillus species from section Flavi.</title>
        <authorList>
            <consortium name="DOE Joint Genome Institute"/>
            <person name="Kjaerbolling I."/>
            <person name="Vesth T."/>
            <person name="Frisvad J.C."/>
            <person name="Nybo J.L."/>
            <person name="Theobald S."/>
            <person name="Kildgaard S."/>
            <person name="Isbrandt T."/>
            <person name="Kuo A."/>
            <person name="Sato A."/>
            <person name="Lyhne E.K."/>
            <person name="Kogle M.E."/>
            <person name="Wiebenga A."/>
            <person name="Kun R.S."/>
            <person name="Lubbers R.J."/>
            <person name="Makela M.R."/>
            <person name="Barry K."/>
            <person name="Chovatia M."/>
            <person name="Clum A."/>
            <person name="Daum C."/>
            <person name="Haridas S."/>
            <person name="He G."/>
            <person name="LaButti K."/>
            <person name="Lipzen A."/>
            <person name="Mondo S."/>
            <person name="Riley R."/>
            <person name="Salamov A."/>
            <person name="Simmons B.A."/>
            <person name="Magnuson J.K."/>
            <person name="Henrissat B."/>
            <person name="Mortensen U.H."/>
            <person name="Larsen T.O."/>
            <person name="Devries R.P."/>
            <person name="Grigoriev I.V."/>
            <person name="Machida M."/>
            <person name="Baker S.E."/>
            <person name="Andersen M.R."/>
        </authorList>
    </citation>
    <scope>NUCLEOTIDE SEQUENCE [LARGE SCALE GENOMIC DNA]</scope>
    <source>
        <strain evidence="1">IBT 14317</strain>
    </source>
</reference>
<dbReference type="OrthoDB" id="4225201at2759"/>
<name>A0A5N7BSX7_PETAA</name>
<dbReference type="AlphaFoldDB" id="A0A5N7BSX7"/>